<organism evidence="1 2">
    <name type="scientific">Pristionchus pacificus</name>
    <name type="common">Parasitic nematode worm</name>
    <dbReference type="NCBI Taxonomy" id="54126"/>
    <lineage>
        <taxon>Eukaryota</taxon>
        <taxon>Metazoa</taxon>
        <taxon>Ecdysozoa</taxon>
        <taxon>Nematoda</taxon>
        <taxon>Chromadorea</taxon>
        <taxon>Rhabditida</taxon>
        <taxon>Rhabditina</taxon>
        <taxon>Diplogasteromorpha</taxon>
        <taxon>Diplogasteroidea</taxon>
        <taxon>Neodiplogasteridae</taxon>
        <taxon>Pristionchus</taxon>
    </lineage>
</organism>
<evidence type="ECO:0000313" key="1">
    <source>
        <dbReference type="EnsemblMetazoa" id="PPA34502.1"/>
    </source>
</evidence>
<dbReference type="AlphaFoldDB" id="A0A2A6C6H8"/>
<evidence type="ECO:0000313" key="2">
    <source>
        <dbReference type="Proteomes" id="UP000005239"/>
    </source>
</evidence>
<name>A0A2A6C6H8_PRIPA</name>
<dbReference type="Proteomes" id="UP000005239">
    <property type="component" value="Unassembled WGS sequence"/>
</dbReference>
<reference evidence="1" key="2">
    <citation type="submission" date="2022-06" db="UniProtKB">
        <authorList>
            <consortium name="EnsemblMetazoa"/>
        </authorList>
    </citation>
    <scope>IDENTIFICATION</scope>
    <source>
        <strain evidence="1">PS312</strain>
    </source>
</reference>
<accession>A0A8R1YP72</accession>
<protein>
    <submittedName>
        <fullName evidence="1">Uncharacterized protein</fullName>
    </submittedName>
</protein>
<gene>
    <name evidence="1" type="primary">WBGene00272871</name>
</gene>
<proteinExistence type="predicted"/>
<dbReference type="PANTHER" id="PTHR36937:SF1">
    <property type="entry name" value="PEPTIDASE S1 DOMAIN-CONTAINING PROTEIN"/>
    <property type="match status" value="1"/>
</dbReference>
<sequence>MLKKEEKLTLADGNFQISAKRLMRALRLIVIVAMASADPLPLLPRDSLAMHSQMGGDMKSNLPGMGLLGYGDVVKSITRFTPDNNRYNIYGERTYDAEDKPNLGYMDRETTGARSTGSKSLMNLPGVGKFEYAEEREQGSGILDYSSSLFPFLRLPDLKEQHAQQPKAIFSMDQIRREKYGNEPPSTTTTRPFSPFAPSLITEDVLPESERPPAPFQEIPNIVDENAPVPTRTPSPQAFQPQPDFVAQAASDFIQANTISDNPFEDIALRERGVRRTTFRRTPAADAAWIRAVQANDSKSRDIRRKQVREQVNMLKAVYGAPASELGLDRKELRALCERFAPVAQQQCASKTIAPEYVDKCHGFQYDCQEFLVESKPLGAIANIFSSGVGMTAESWSINGIPYYALNEEGSIGGGDHGKLDFGSYGGGYSYNRGMRDLFTQSAEGGANWYEGVYGSKSGWSVPIAQGVGIEGGGGSMLTIPIKEGEFGKPMSASHGYHIGPYIGASEKVSMDWRDGGVSMNRGFAVPVAGVSVNTGTGFGFPGAAKILQMWSALDPKSWTSTLAESVSTTNGAATSDSRVYG</sequence>
<reference evidence="2" key="1">
    <citation type="journal article" date="2008" name="Nat. Genet.">
        <title>The Pristionchus pacificus genome provides a unique perspective on nematode lifestyle and parasitism.</title>
        <authorList>
            <person name="Dieterich C."/>
            <person name="Clifton S.W."/>
            <person name="Schuster L.N."/>
            <person name="Chinwalla A."/>
            <person name="Delehaunty K."/>
            <person name="Dinkelacker I."/>
            <person name="Fulton L."/>
            <person name="Fulton R."/>
            <person name="Godfrey J."/>
            <person name="Minx P."/>
            <person name="Mitreva M."/>
            <person name="Roeseler W."/>
            <person name="Tian H."/>
            <person name="Witte H."/>
            <person name="Yang S.P."/>
            <person name="Wilson R.K."/>
            <person name="Sommer R.J."/>
        </authorList>
    </citation>
    <scope>NUCLEOTIDE SEQUENCE [LARGE SCALE GENOMIC DNA]</scope>
    <source>
        <strain evidence="2">PS312</strain>
    </source>
</reference>
<dbReference type="PANTHER" id="PTHR36937">
    <property type="entry name" value="PROTEIN CBG20935-RELATED"/>
    <property type="match status" value="1"/>
</dbReference>
<keyword evidence="2" id="KW-1185">Reference proteome</keyword>
<dbReference type="OrthoDB" id="5795637at2759"/>
<accession>A0A2A6C6H8</accession>
<dbReference type="EnsemblMetazoa" id="PPA34502.1">
    <property type="protein sequence ID" value="PPA34502.1"/>
    <property type="gene ID" value="WBGene00272871"/>
</dbReference>